<dbReference type="GO" id="GO:0005886">
    <property type="term" value="C:plasma membrane"/>
    <property type="evidence" value="ECO:0007669"/>
    <property type="project" value="UniProtKB-SubCell"/>
</dbReference>
<keyword evidence="17" id="KW-1185">Reference proteome</keyword>
<dbReference type="Pfam" id="PF00358">
    <property type="entry name" value="PTS_EIIA_1"/>
    <property type="match status" value="1"/>
</dbReference>
<proteinExistence type="predicted"/>
<feature type="domain" description="PTS EIIC type-1" evidence="15">
    <location>
        <begin position="276"/>
        <end position="664"/>
    </location>
</feature>
<evidence type="ECO:0000256" key="1">
    <source>
        <dbReference type="ARBA" id="ARBA00004651"/>
    </source>
</evidence>
<evidence type="ECO:0000256" key="9">
    <source>
        <dbReference type="ARBA" id="ARBA00022989"/>
    </source>
</evidence>
<keyword evidence="6" id="KW-0598">Phosphotransferase system</keyword>
<dbReference type="PANTHER" id="PTHR30175:SF3">
    <property type="entry name" value="PTS SYSTEM N-ACETYLMURAMIC ACID-SPECIFIC EIIBC COMPONENT"/>
    <property type="match status" value="1"/>
</dbReference>
<feature type="domain" description="PTS EIIA type-1" evidence="13">
    <location>
        <begin position="21"/>
        <end position="125"/>
    </location>
</feature>
<dbReference type="PROSITE" id="PS51098">
    <property type="entry name" value="PTS_EIIB_TYPE_1"/>
    <property type="match status" value="1"/>
</dbReference>
<keyword evidence="10 12" id="KW-0472">Membrane</keyword>
<feature type="transmembrane region" description="Helical" evidence="12">
    <location>
        <begin position="322"/>
        <end position="342"/>
    </location>
</feature>
<feature type="transmembrane region" description="Helical" evidence="12">
    <location>
        <begin position="446"/>
        <end position="471"/>
    </location>
</feature>
<dbReference type="PROSITE" id="PS51093">
    <property type="entry name" value="PTS_EIIA_TYPE_1"/>
    <property type="match status" value="1"/>
</dbReference>
<feature type="transmembrane region" description="Helical" evidence="12">
    <location>
        <begin position="583"/>
        <end position="606"/>
    </location>
</feature>
<reference evidence="16 17" key="1">
    <citation type="submission" date="2017-12" db="EMBL/GenBank/DDBJ databases">
        <title>Complete genome sequence of Spiroplasma floricola 23-6 (ATCC 29989).</title>
        <authorList>
            <person name="Tsai Y.-M."/>
            <person name="Wu P.-S."/>
            <person name="Lo W.-S."/>
            <person name="Kuo C.-H."/>
        </authorList>
    </citation>
    <scope>NUCLEOTIDE SEQUENCE [LARGE SCALE GENOMIC DNA]</scope>
    <source>
        <strain evidence="16 17">23-6</strain>
    </source>
</reference>
<dbReference type="InterPro" id="IPR050558">
    <property type="entry name" value="PTS_Sugar-Specific_Components"/>
</dbReference>
<dbReference type="GO" id="GO:0008982">
    <property type="term" value="F:protein-N(PI)-phosphohistidine-sugar phosphotransferase activity"/>
    <property type="evidence" value="ECO:0007669"/>
    <property type="project" value="InterPro"/>
</dbReference>
<feature type="domain" description="PTS EIIB type-1" evidence="14">
    <location>
        <begin position="175"/>
        <end position="257"/>
    </location>
</feature>
<dbReference type="AlphaFoldDB" id="A0A2K8SE14"/>
<dbReference type="InterPro" id="IPR013013">
    <property type="entry name" value="PTS_EIIC_1"/>
</dbReference>
<dbReference type="GO" id="GO:0016301">
    <property type="term" value="F:kinase activity"/>
    <property type="evidence" value="ECO:0007669"/>
    <property type="project" value="UniProtKB-KW"/>
</dbReference>
<evidence type="ECO:0000256" key="12">
    <source>
        <dbReference type="SAM" id="Phobius"/>
    </source>
</evidence>
<dbReference type="InterPro" id="IPR001127">
    <property type="entry name" value="PTS_EIIA_1_perm"/>
</dbReference>
<evidence type="ECO:0000256" key="3">
    <source>
        <dbReference type="ARBA" id="ARBA00022475"/>
    </source>
</evidence>
<evidence type="ECO:0000256" key="2">
    <source>
        <dbReference type="ARBA" id="ARBA00022448"/>
    </source>
</evidence>
<keyword evidence="7 12" id="KW-0812">Transmembrane</keyword>
<feature type="transmembrane region" description="Helical" evidence="12">
    <location>
        <begin position="414"/>
        <end position="431"/>
    </location>
</feature>
<feature type="transmembrane region" description="Helical" evidence="12">
    <location>
        <begin position="527"/>
        <end position="546"/>
    </location>
</feature>
<evidence type="ECO:0000256" key="8">
    <source>
        <dbReference type="ARBA" id="ARBA00022777"/>
    </source>
</evidence>
<dbReference type="Gene3D" id="2.70.70.10">
    <property type="entry name" value="Glucose Permease (Domain IIA)"/>
    <property type="match status" value="1"/>
</dbReference>
<feature type="transmembrane region" description="Helical" evidence="12">
    <location>
        <begin position="274"/>
        <end position="302"/>
    </location>
</feature>
<organism evidence="16 17">
    <name type="scientific">Spiroplasma floricola 23-6</name>
    <dbReference type="NCBI Taxonomy" id="1336749"/>
    <lineage>
        <taxon>Bacteria</taxon>
        <taxon>Bacillati</taxon>
        <taxon>Mycoplasmatota</taxon>
        <taxon>Mollicutes</taxon>
        <taxon>Entomoplasmatales</taxon>
        <taxon>Spiroplasmataceae</taxon>
        <taxon>Spiroplasma</taxon>
    </lineage>
</organism>
<dbReference type="GO" id="GO:0009401">
    <property type="term" value="P:phosphoenolpyruvate-dependent sugar phosphotransferase system"/>
    <property type="evidence" value="ECO:0007669"/>
    <property type="project" value="UniProtKB-KW"/>
</dbReference>
<name>A0A2K8SE14_9MOLU</name>
<keyword evidence="9 12" id="KW-1133">Transmembrane helix</keyword>
<accession>A0A2K8SE14</accession>
<dbReference type="OrthoDB" id="400707at2"/>
<dbReference type="Pfam" id="PF02378">
    <property type="entry name" value="PTS_EIIC"/>
    <property type="match status" value="1"/>
</dbReference>
<dbReference type="Proteomes" id="UP000231823">
    <property type="component" value="Chromosome"/>
</dbReference>
<feature type="active site" description="Phosphocysteine intermediate; for EIIB activity" evidence="11">
    <location>
        <position position="197"/>
    </location>
</feature>
<dbReference type="Pfam" id="PF00367">
    <property type="entry name" value="PTS_EIIB"/>
    <property type="match status" value="1"/>
</dbReference>
<keyword evidence="2" id="KW-0813">Transport</keyword>
<sequence>MEIKIFSPMDGEIKKIEECSDSMFAQKMMGDGFLIVPTSNELYSPFYKGNVAMIFDTKHAVFLESDNLKMLIHVGIDTVSLNGKPFKLNVEQNNKVDLNTKIMTIDFNQIAQKNLVTETPIVFEESNLSTFKIKKLNTGKVKKGDLVALIEYEIKKESQVKKEKIELIGFESKYLTSAKQFIKNVGGFSNFEEVYNCMTRLRFKIIDKEKVDVQKISNNELVKGTVWNGNELQVIIGGECYKVKDEISNIQAGVYDQETQETKIFIKPKFSKRFLAAITGIMTPQIPTLMAVALLAALQALLVSTNAIVDASQFENVADAGLFAATMYILSKIGFSLMGVLFCISTAKYFKGNIMMAALIGLTITSRMLFSGNIIPIEEAKFGNWTSSDLAGPGWLLFKIGSFPILVKGYEGSVLPFIAAAILMVYLDKWIKSWINPTVDIVFRPFMVYTIICVVTLFVFGPALGMVEFGLSQICILFEKIPLGLGVALFAMLWQIMVLTGVHVAVIMSIMIGTLFQNPVIPTSLDIATAIGSFGQVGAAIGLIVVTRNSQLKNYTIGCLTAGMLGISEPIIYGATLPKVRPFIGGCIGAGLGGLMLGLLNIKASIVSGLGVFSITAVTGFVNQLLFILCWLVAIGGGALFTILLYSEKWDEIKFSKKQFGKINSIISKILIANGLEQKEAKEKINLIEKQYIDELENSKLIFKNYYKYFILKTKYEAKLNLILAKEEKNKRILFAKAKKLLDNEKADQEKVNEAIIKSNDYNLSSQKAELNNKINEWNIENEKVIKEYDLTIAKLTQMYNDTLKELAKISNFENIMKFENNLYNGINSVKINFGVLDEKDFTFSKEDKKIVKELLTISN</sequence>
<dbReference type="SUPFAM" id="SSF51261">
    <property type="entry name" value="Duplicated hybrid motif"/>
    <property type="match status" value="1"/>
</dbReference>
<feature type="transmembrane region" description="Helical" evidence="12">
    <location>
        <begin position="354"/>
        <end position="370"/>
    </location>
</feature>
<evidence type="ECO:0000313" key="16">
    <source>
        <dbReference type="EMBL" id="AUB31691.1"/>
    </source>
</evidence>
<dbReference type="PROSITE" id="PS01035">
    <property type="entry name" value="PTS_EIIB_TYPE_1_CYS"/>
    <property type="match status" value="1"/>
</dbReference>
<evidence type="ECO:0000256" key="4">
    <source>
        <dbReference type="ARBA" id="ARBA00022597"/>
    </source>
</evidence>
<evidence type="ECO:0000256" key="11">
    <source>
        <dbReference type="PROSITE-ProRule" id="PRU00421"/>
    </source>
</evidence>
<dbReference type="InterPro" id="IPR003352">
    <property type="entry name" value="PTS_EIIC"/>
</dbReference>
<keyword evidence="4" id="KW-0762">Sugar transport</keyword>
<dbReference type="InterPro" id="IPR018113">
    <property type="entry name" value="PTrfase_EIIB_Cys"/>
</dbReference>
<protein>
    <submittedName>
        <fullName evidence="16">PTS system, beta-glucoside-specific IIABC component</fullName>
    </submittedName>
</protein>
<dbReference type="SUPFAM" id="SSF55604">
    <property type="entry name" value="Glucose permease domain IIB"/>
    <property type="match status" value="1"/>
</dbReference>
<evidence type="ECO:0000259" key="13">
    <source>
        <dbReference type="PROSITE" id="PS51093"/>
    </source>
</evidence>
<evidence type="ECO:0000256" key="7">
    <source>
        <dbReference type="ARBA" id="ARBA00022692"/>
    </source>
</evidence>
<dbReference type="CDD" id="cd00212">
    <property type="entry name" value="PTS_IIB_glc"/>
    <property type="match status" value="1"/>
</dbReference>
<evidence type="ECO:0000259" key="15">
    <source>
        <dbReference type="PROSITE" id="PS51103"/>
    </source>
</evidence>
<dbReference type="InterPro" id="IPR001996">
    <property type="entry name" value="PTS_IIB_1"/>
</dbReference>
<dbReference type="EMBL" id="CP025057">
    <property type="protein sequence ID" value="AUB31691.1"/>
    <property type="molecule type" value="Genomic_DNA"/>
</dbReference>
<comment type="subcellular location">
    <subcellularLocation>
        <location evidence="1">Cell membrane</location>
        <topology evidence="1">Multi-pass membrane protein</topology>
    </subcellularLocation>
</comment>
<gene>
    <name evidence="16" type="ORF">SFLOR_v1c06410</name>
</gene>
<evidence type="ECO:0000256" key="10">
    <source>
        <dbReference type="ARBA" id="ARBA00023136"/>
    </source>
</evidence>
<dbReference type="PROSITE" id="PS51103">
    <property type="entry name" value="PTS_EIIC_TYPE_1"/>
    <property type="match status" value="1"/>
</dbReference>
<dbReference type="KEGG" id="sfz:SFLOR_v1c06410"/>
<evidence type="ECO:0000313" key="17">
    <source>
        <dbReference type="Proteomes" id="UP000231823"/>
    </source>
</evidence>
<dbReference type="PANTHER" id="PTHR30175">
    <property type="entry name" value="PHOSPHOTRANSFERASE SYSTEM TRANSPORT PROTEIN"/>
    <property type="match status" value="1"/>
</dbReference>
<dbReference type="InterPro" id="IPR011055">
    <property type="entry name" value="Dup_hybrid_motif"/>
</dbReference>
<feature type="transmembrane region" description="Helical" evidence="12">
    <location>
        <begin position="483"/>
        <end position="515"/>
    </location>
</feature>
<keyword evidence="8" id="KW-0418">Kinase</keyword>
<dbReference type="NCBIfam" id="TIGR00830">
    <property type="entry name" value="PTBA"/>
    <property type="match status" value="1"/>
</dbReference>
<keyword evidence="5" id="KW-0808">Transferase</keyword>
<dbReference type="Gene3D" id="3.30.1360.60">
    <property type="entry name" value="Glucose permease domain IIB"/>
    <property type="match status" value="1"/>
</dbReference>
<dbReference type="InterPro" id="IPR036878">
    <property type="entry name" value="Glu_permease_IIB"/>
</dbReference>
<dbReference type="RefSeq" id="WP_100916669.1">
    <property type="nucleotide sequence ID" value="NZ_CP025057.1"/>
</dbReference>
<evidence type="ECO:0000256" key="5">
    <source>
        <dbReference type="ARBA" id="ARBA00022679"/>
    </source>
</evidence>
<dbReference type="GO" id="GO:0090588">
    <property type="term" value="F:protein-phosphocysteine-N-acetylmuramate phosphotransferase system transporter activity"/>
    <property type="evidence" value="ECO:0007669"/>
    <property type="project" value="TreeGrafter"/>
</dbReference>
<keyword evidence="3" id="KW-1003">Cell membrane</keyword>
<feature type="transmembrane region" description="Helical" evidence="12">
    <location>
        <begin position="626"/>
        <end position="647"/>
    </location>
</feature>
<evidence type="ECO:0000259" key="14">
    <source>
        <dbReference type="PROSITE" id="PS51098"/>
    </source>
</evidence>
<evidence type="ECO:0000256" key="6">
    <source>
        <dbReference type="ARBA" id="ARBA00022683"/>
    </source>
</evidence>